<accession>A0ABV7EJ85</accession>
<keyword evidence="2" id="KW-0285">Flavoprotein</keyword>
<sequence>MSIATNICLIYGSAREGRFCDTVAGWAHHELDRRGDFRVSIVDPLDGRSSGERNATLAEADAFIVVTPEYNHSFPAPLKTIIDGAKSEWEAKPVAFVSYGGISGGLRAVEQLRTVFAELHAVSVRDQVSIAFAGRAFDEAGRPRDAQGVGEAFAVMLDRLVWWSDALAQVRGCCRFVRAPRWSPQIVSGKARVAGRG</sequence>
<dbReference type="RefSeq" id="WP_380686030.1">
    <property type="nucleotide sequence ID" value="NZ_JBHRSS010000001.1"/>
</dbReference>
<reference evidence="5" key="1">
    <citation type="journal article" date="2019" name="Int. J. Syst. Evol. Microbiol.">
        <title>The Global Catalogue of Microorganisms (GCM) 10K type strain sequencing project: providing services to taxonomists for standard genome sequencing and annotation.</title>
        <authorList>
            <consortium name="The Broad Institute Genomics Platform"/>
            <consortium name="The Broad Institute Genome Sequencing Center for Infectious Disease"/>
            <person name="Wu L."/>
            <person name="Ma J."/>
        </authorList>
    </citation>
    <scope>NUCLEOTIDE SEQUENCE [LARGE SCALE GENOMIC DNA]</scope>
    <source>
        <strain evidence="5">KCTC 52640</strain>
    </source>
</reference>
<comment type="cofactor">
    <cofactor evidence="1">
        <name>FMN</name>
        <dbReference type="ChEBI" id="CHEBI:58210"/>
    </cofactor>
</comment>
<comment type="caution">
    <text evidence="4">The sequence shown here is derived from an EMBL/GenBank/DDBJ whole genome shotgun (WGS) entry which is preliminary data.</text>
</comment>
<evidence type="ECO:0000259" key="3">
    <source>
        <dbReference type="Pfam" id="PF03358"/>
    </source>
</evidence>
<organism evidence="4 5">
    <name type="scientific">Salinisphaera aquimarina</name>
    <dbReference type="NCBI Taxonomy" id="2094031"/>
    <lineage>
        <taxon>Bacteria</taxon>
        <taxon>Pseudomonadati</taxon>
        <taxon>Pseudomonadota</taxon>
        <taxon>Gammaproteobacteria</taxon>
        <taxon>Salinisphaerales</taxon>
        <taxon>Salinisphaeraceae</taxon>
        <taxon>Salinisphaera</taxon>
    </lineage>
</organism>
<dbReference type="InterPro" id="IPR005025">
    <property type="entry name" value="FMN_Rdtase-like_dom"/>
</dbReference>
<evidence type="ECO:0000313" key="5">
    <source>
        <dbReference type="Proteomes" id="UP001595462"/>
    </source>
</evidence>
<dbReference type="EMBL" id="JBHRSS010000001">
    <property type="protein sequence ID" value="MFC3102708.1"/>
    <property type="molecule type" value="Genomic_DNA"/>
</dbReference>
<evidence type="ECO:0000313" key="4">
    <source>
        <dbReference type="EMBL" id="MFC3102708.1"/>
    </source>
</evidence>
<dbReference type="InterPro" id="IPR029039">
    <property type="entry name" value="Flavoprotein-like_sf"/>
</dbReference>
<dbReference type="PANTHER" id="PTHR30543">
    <property type="entry name" value="CHROMATE REDUCTASE"/>
    <property type="match status" value="1"/>
</dbReference>
<evidence type="ECO:0000256" key="1">
    <source>
        <dbReference type="ARBA" id="ARBA00001917"/>
    </source>
</evidence>
<dbReference type="PANTHER" id="PTHR30543:SF21">
    <property type="entry name" value="NAD(P)H-DEPENDENT FMN REDUCTASE LOT6"/>
    <property type="match status" value="1"/>
</dbReference>
<dbReference type="GO" id="GO:0016491">
    <property type="term" value="F:oxidoreductase activity"/>
    <property type="evidence" value="ECO:0007669"/>
    <property type="project" value="UniProtKB-KW"/>
</dbReference>
<feature type="domain" description="NADPH-dependent FMN reductase-like" evidence="3">
    <location>
        <begin position="6"/>
        <end position="133"/>
    </location>
</feature>
<dbReference type="SUPFAM" id="SSF52218">
    <property type="entry name" value="Flavoproteins"/>
    <property type="match status" value="1"/>
</dbReference>
<dbReference type="Proteomes" id="UP001595462">
    <property type="component" value="Unassembled WGS sequence"/>
</dbReference>
<dbReference type="InterPro" id="IPR050712">
    <property type="entry name" value="NAD(P)H-dep_reductase"/>
</dbReference>
<gene>
    <name evidence="4" type="ORF">ACFOSU_02250</name>
</gene>
<proteinExistence type="predicted"/>
<protein>
    <submittedName>
        <fullName evidence="4">NADPH-dependent FMN reductase</fullName>
        <ecNumber evidence="4">1.-.-.-</ecNumber>
    </submittedName>
</protein>
<evidence type="ECO:0000256" key="2">
    <source>
        <dbReference type="ARBA" id="ARBA00022643"/>
    </source>
</evidence>
<keyword evidence="4" id="KW-0560">Oxidoreductase</keyword>
<dbReference type="EC" id="1.-.-.-" evidence="4"/>
<keyword evidence="2" id="KW-0288">FMN</keyword>
<dbReference type="Gene3D" id="3.40.50.360">
    <property type="match status" value="1"/>
</dbReference>
<dbReference type="Pfam" id="PF03358">
    <property type="entry name" value="FMN_red"/>
    <property type="match status" value="1"/>
</dbReference>
<name>A0ABV7EJ85_9GAMM</name>
<keyword evidence="5" id="KW-1185">Reference proteome</keyword>